<dbReference type="EMBL" id="GBHO01016507">
    <property type="protein sequence ID" value="JAG27097.1"/>
    <property type="molecule type" value="Transcribed_RNA"/>
</dbReference>
<dbReference type="PANTHER" id="PTHR10805">
    <property type="entry name" value="COATOMER SUBUNIT EPSILON"/>
    <property type="match status" value="1"/>
</dbReference>
<evidence type="ECO:0000256" key="6">
    <source>
        <dbReference type="ARBA" id="ARBA00022448"/>
    </source>
</evidence>
<evidence type="ECO:0000256" key="12">
    <source>
        <dbReference type="ARBA" id="ARBA00023329"/>
    </source>
</evidence>
<reference evidence="15" key="2">
    <citation type="submission" date="2014-07" db="EMBL/GenBank/DDBJ databases">
        <authorList>
            <person name="Hull J."/>
        </authorList>
    </citation>
    <scope>NUCLEOTIDE SEQUENCE</scope>
</reference>
<evidence type="ECO:0000256" key="3">
    <source>
        <dbReference type="ARBA" id="ARBA00008827"/>
    </source>
</evidence>
<keyword evidence="12" id="KW-0968">Cytoplasmic vesicle</keyword>
<dbReference type="GO" id="GO:0015031">
    <property type="term" value="P:protein transport"/>
    <property type="evidence" value="ECO:0007669"/>
    <property type="project" value="UniProtKB-KW"/>
</dbReference>
<name>A0A0A9Y253_LYGHE</name>
<sequence>QIVDVVCHCFECSSNPEMARSQDVDVLFDVKNSYYIGNYQQCINEAQKIKIQDLELQVERDLFLFRAYIAQKKFRVVLDEIGGSSPALVRPLRILADYLCNKNRREAVISSIDKTVSTGSDDAMNPTFIVVASCIYCQEKNYEGALRVLHNSDSIESMAFRLQVYLRMDRVDLAKKELKAMQDKDEDNTLTQLAQAWLNIAMGGDKLQDAFYIFQELIDKYGSSAVLLNGQAVTYIGQAKYEEAESALQEAMDKDSNNPDTLLNMMVLSQHLNKPVEVANRYRSQLADSHDDHHFVAEHAAKESEFERLARNYSIKQNA</sequence>
<dbReference type="InterPro" id="IPR006822">
    <property type="entry name" value="Coatomer_esu"/>
</dbReference>
<comment type="subcellular location">
    <subcellularLocation>
        <location evidence="2">Cytoplasmic vesicle</location>
        <location evidence="2">COPI-coated vesicle membrane</location>
        <topology evidence="2">Peripheral membrane protein</topology>
        <orientation evidence="2">Cytoplasmic side</orientation>
    </subcellularLocation>
    <subcellularLocation>
        <location evidence="1">Golgi apparatus membrane</location>
        <topology evidence="1">Peripheral membrane protein</topology>
        <orientation evidence="1">Cytoplasmic side</orientation>
    </subcellularLocation>
</comment>
<evidence type="ECO:0000256" key="2">
    <source>
        <dbReference type="ARBA" id="ARBA00004347"/>
    </source>
</evidence>
<dbReference type="GO" id="GO:0006891">
    <property type="term" value="P:intra-Golgi vesicle-mediated transport"/>
    <property type="evidence" value="ECO:0007669"/>
    <property type="project" value="TreeGrafter"/>
</dbReference>
<dbReference type="InterPro" id="IPR011990">
    <property type="entry name" value="TPR-like_helical_dom_sf"/>
</dbReference>
<keyword evidence="11" id="KW-0472">Membrane</keyword>
<evidence type="ECO:0000313" key="15">
    <source>
        <dbReference type="EMBL" id="JAG27097.1"/>
    </source>
</evidence>
<evidence type="ECO:0000256" key="14">
    <source>
        <dbReference type="ARBA" id="ARBA00031602"/>
    </source>
</evidence>
<dbReference type="AlphaFoldDB" id="A0A0A9Y253"/>
<evidence type="ECO:0000256" key="13">
    <source>
        <dbReference type="ARBA" id="ARBA00025582"/>
    </source>
</evidence>
<dbReference type="Gene3D" id="1.25.40.10">
    <property type="entry name" value="Tetratricopeptide repeat domain"/>
    <property type="match status" value="1"/>
</dbReference>
<dbReference type="PIRSF" id="PIRSF016478">
    <property type="entry name" value="Coatomer_esu"/>
    <property type="match status" value="1"/>
</dbReference>
<evidence type="ECO:0000256" key="1">
    <source>
        <dbReference type="ARBA" id="ARBA00004255"/>
    </source>
</evidence>
<proteinExistence type="inferred from homology"/>
<comment type="function">
    <text evidence="13">The coatomer is a cytosolic protein complex that binds to dilysine motifs and reversibly associates with Golgi non-clathrin-coated vesicles, which further mediate biosynthetic protein transport from the ER, via the Golgi up to the trans Golgi network. The coatomer complex is required for budding from Golgi membranes, and is essential for the retrograde Golgi-to-ER transport of dilysine-tagged proteins.</text>
</comment>
<gene>
    <name evidence="15" type="primary">COPE_0</name>
    <name evidence="16" type="synonym">COPE</name>
    <name evidence="15" type="ORF">CM83_32932</name>
    <name evidence="16" type="ORF">g.58800</name>
</gene>
<evidence type="ECO:0000256" key="7">
    <source>
        <dbReference type="ARBA" id="ARBA00022490"/>
    </source>
</evidence>
<evidence type="ECO:0000313" key="16">
    <source>
        <dbReference type="EMBL" id="JAQ14747.1"/>
    </source>
</evidence>
<comment type="similarity">
    <text evidence="3">Belongs to the COPE family.</text>
</comment>
<reference evidence="16" key="3">
    <citation type="journal article" date="2016" name="Gigascience">
        <title>De novo construction of an expanded transcriptome assembly for the western tarnished plant bug, Lygus hesperus.</title>
        <authorList>
            <person name="Tassone E.E."/>
            <person name="Geib S.M."/>
            <person name="Hall B."/>
            <person name="Fabrick J.A."/>
            <person name="Brent C.S."/>
            <person name="Hull J.J."/>
        </authorList>
    </citation>
    <scope>NUCLEOTIDE SEQUENCE</scope>
</reference>
<dbReference type="SUPFAM" id="SSF48452">
    <property type="entry name" value="TPR-like"/>
    <property type="match status" value="1"/>
</dbReference>
<feature type="non-terminal residue" evidence="15">
    <location>
        <position position="1"/>
    </location>
</feature>
<keyword evidence="10" id="KW-0333">Golgi apparatus</keyword>
<evidence type="ECO:0000256" key="11">
    <source>
        <dbReference type="ARBA" id="ARBA00023136"/>
    </source>
</evidence>
<keyword evidence="9" id="KW-0653">Protein transport</keyword>
<keyword evidence="6" id="KW-0813">Transport</keyword>
<evidence type="ECO:0000256" key="8">
    <source>
        <dbReference type="ARBA" id="ARBA00022892"/>
    </source>
</evidence>
<comment type="subunit">
    <text evidence="4">Oligomeric complex that consists of at least the alpha, beta, beta', gamma, delta, epsilon and zeta subunits.</text>
</comment>
<dbReference type="GO" id="GO:0006888">
    <property type="term" value="P:endoplasmic reticulum to Golgi vesicle-mediated transport"/>
    <property type="evidence" value="ECO:0007669"/>
    <property type="project" value="TreeGrafter"/>
</dbReference>
<dbReference type="PANTHER" id="PTHR10805:SF0">
    <property type="entry name" value="COATOMER SUBUNIT EPSILON"/>
    <property type="match status" value="1"/>
</dbReference>
<reference evidence="15" key="1">
    <citation type="journal article" date="2014" name="PLoS ONE">
        <title>Transcriptome-Based Identification of ABC Transporters in the Western Tarnished Plant Bug Lygus hesperus.</title>
        <authorList>
            <person name="Hull J.J."/>
            <person name="Chaney K."/>
            <person name="Geib S.M."/>
            <person name="Fabrick J.A."/>
            <person name="Brent C.S."/>
            <person name="Walsh D."/>
            <person name="Lavine L.C."/>
        </authorList>
    </citation>
    <scope>NUCLEOTIDE SEQUENCE</scope>
</reference>
<dbReference type="FunFam" id="1.25.40.10:FF:000140">
    <property type="entry name" value="Coatomer subunit epsilon"/>
    <property type="match status" value="1"/>
</dbReference>
<evidence type="ECO:0000256" key="4">
    <source>
        <dbReference type="ARBA" id="ARBA00011775"/>
    </source>
</evidence>
<dbReference type="GO" id="GO:0005198">
    <property type="term" value="F:structural molecule activity"/>
    <property type="evidence" value="ECO:0007669"/>
    <property type="project" value="InterPro"/>
</dbReference>
<dbReference type="GO" id="GO:0000139">
    <property type="term" value="C:Golgi membrane"/>
    <property type="evidence" value="ECO:0007669"/>
    <property type="project" value="UniProtKB-SubCell"/>
</dbReference>
<protein>
    <recommendedName>
        <fullName evidence="5">Coatomer subunit epsilon</fullName>
    </recommendedName>
    <alternativeName>
        <fullName evidence="14">Epsilon-coat protein</fullName>
    </alternativeName>
</protein>
<evidence type="ECO:0000256" key="10">
    <source>
        <dbReference type="ARBA" id="ARBA00023034"/>
    </source>
</evidence>
<dbReference type="Pfam" id="PF04733">
    <property type="entry name" value="Coatomer_E"/>
    <property type="match status" value="1"/>
</dbReference>
<keyword evidence="8" id="KW-0931">ER-Golgi transport</keyword>
<dbReference type="GO" id="GO:0030126">
    <property type="term" value="C:COPI vesicle coat"/>
    <property type="evidence" value="ECO:0007669"/>
    <property type="project" value="TreeGrafter"/>
</dbReference>
<organism evidence="15">
    <name type="scientific">Lygus hesperus</name>
    <name type="common">Western plant bug</name>
    <dbReference type="NCBI Taxonomy" id="30085"/>
    <lineage>
        <taxon>Eukaryota</taxon>
        <taxon>Metazoa</taxon>
        <taxon>Ecdysozoa</taxon>
        <taxon>Arthropoda</taxon>
        <taxon>Hexapoda</taxon>
        <taxon>Insecta</taxon>
        <taxon>Pterygota</taxon>
        <taxon>Neoptera</taxon>
        <taxon>Paraneoptera</taxon>
        <taxon>Hemiptera</taxon>
        <taxon>Heteroptera</taxon>
        <taxon>Panheteroptera</taxon>
        <taxon>Cimicomorpha</taxon>
        <taxon>Miridae</taxon>
        <taxon>Mirini</taxon>
        <taxon>Lygus</taxon>
    </lineage>
</organism>
<dbReference type="GO" id="GO:0006890">
    <property type="term" value="P:retrograde vesicle-mediated transport, Golgi to endoplasmic reticulum"/>
    <property type="evidence" value="ECO:0007669"/>
    <property type="project" value="InterPro"/>
</dbReference>
<evidence type="ECO:0000256" key="9">
    <source>
        <dbReference type="ARBA" id="ARBA00022927"/>
    </source>
</evidence>
<dbReference type="EMBL" id="GDHC01003882">
    <property type="protein sequence ID" value="JAQ14747.1"/>
    <property type="molecule type" value="Transcribed_RNA"/>
</dbReference>
<evidence type="ECO:0000256" key="5">
    <source>
        <dbReference type="ARBA" id="ARBA00015828"/>
    </source>
</evidence>
<accession>A0A0A9Y253</accession>
<keyword evidence="7" id="KW-0963">Cytoplasm</keyword>